<accession>A0A814N293</accession>
<evidence type="ECO:0000313" key="5">
    <source>
        <dbReference type="EMBL" id="CAF1175564.1"/>
    </source>
</evidence>
<evidence type="ECO:0000256" key="2">
    <source>
        <dbReference type="SAM" id="MobiDB-lite"/>
    </source>
</evidence>
<dbReference type="OrthoDB" id="2333384at2759"/>
<feature type="domain" description="Arrestin C-terminal-like" evidence="3">
    <location>
        <begin position="179"/>
        <end position="313"/>
    </location>
</feature>
<evidence type="ECO:0000313" key="4">
    <source>
        <dbReference type="EMBL" id="CAF1085731.1"/>
    </source>
</evidence>
<dbReference type="InterPro" id="IPR011021">
    <property type="entry name" value="Arrestin-like_N"/>
</dbReference>
<dbReference type="AlphaFoldDB" id="A0A814N293"/>
<dbReference type="GO" id="GO:0015031">
    <property type="term" value="P:protein transport"/>
    <property type="evidence" value="ECO:0007669"/>
    <property type="project" value="TreeGrafter"/>
</dbReference>
<keyword evidence="6" id="KW-1185">Reference proteome</keyword>
<dbReference type="EMBL" id="CAJNOM010000170">
    <property type="protein sequence ID" value="CAF1175564.1"/>
    <property type="molecule type" value="Genomic_DNA"/>
</dbReference>
<comment type="similarity">
    <text evidence="1">Belongs to the arrestin family.</text>
</comment>
<reference evidence="4" key="1">
    <citation type="submission" date="2021-02" db="EMBL/GenBank/DDBJ databases">
        <authorList>
            <person name="Nowell W R."/>
        </authorList>
    </citation>
    <scope>NUCLEOTIDE SEQUENCE</scope>
</reference>
<dbReference type="InterPro" id="IPR014752">
    <property type="entry name" value="Arrestin-like_C"/>
</dbReference>
<dbReference type="SMART" id="SM01017">
    <property type="entry name" value="Arrestin_C"/>
    <property type="match status" value="1"/>
</dbReference>
<dbReference type="EMBL" id="CAJNOI010000116">
    <property type="protein sequence ID" value="CAF1085731.1"/>
    <property type="molecule type" value="Genomic_DNA"/>
</dbReference>
<dbReference type="Pfam" id="PF02752">
    <property type="entry name" value="Arrestin_C"/>
    <property type="match status" value="1"/>
</dbReference>
<dbReference type="PANTHER" id="PTHR11188:SF176">
    <property type="entry name" value="ARRESTIN DOMAIN-CONTAINING PROTEIN 1"/>
    <property type="match status" value="1"/>
</dbReference>
<name>A0A814N293_9BILA</name>
<protein>
    <recommendedName>
        <fullName evidence="3">Arrestin C-terminal-like domain-containing protein</fullName>
    </recommendedName>
</protein>
<organism evidence="4 7">
    <name type="scientific">Adineta steineri</name>
    <dbReference type="NCBI Taxonomy" id="433720"/>
    <lineage>
        <taxon>Eukaryota</taxon>
        <taxon>Metazoa</taxon>
        <taxon>Spiralia</taxon>
        <taxon>Gnathifera</taxon>
        <taxon>Rotifera</taxon>
        <taxon>Eurotatoria</taxon>
        <taxon>Bdelloidea</taxon>
        <taxon>Adinetida</taxon>
        <taxon>Adinetidae</taxon>
        <taxon>Adineta</taxon>
    </lineage>
</organism>
<dbReference type="Pfam" id="PF00339">
    <property type="entry name" value="Arrestin_N"/>
    <property type="match status" value="1"/>
</dbReference>
<dbReference type="Proteomes" id="UP000663832">
    <property type="component" value="Unassembled WGS sequence"/>
</dbReference>
<feature type="region of interest" description="Disordered" evidence="2">
    <location>
        <begin position="334"/>
        <end position="356"/>
    </location>
</feature>
<proteinExistence type="inferred from homology"/>
<dbReference type="Gene3D" id="2.60.40.640">
    <property type="match status" value="2"/>
</dbReference>
<dbReference type="GO" id="GO:0005737">
    <property type="term" value="C:cytoplasm"/>
    <property type="evidence" value="ECO:0007669"/>
    <property type="project" value="TreeGrafter"/>
</dbReference>
<dbReference type="SUPFAM" id="SSF81296">
    <property type="entry name" value="E set domains"/>
    <property type="match status" value="2"/>
</dbReference>
<comment type="caution">
    <text evidence="4">The sequence shown here is derived from an EMBL/GenBank/DDBJ whole genome shotgun (WGS) entry which is preliminary data.</text>
</comment>
<gene>
    <name evidence="4" type="ORF">BJG266_LOCUS20518</name>
    <name evidence="5" type="ORF">QVE165_LOCUS24374</name>
</gene>
<evidence type="ECO:0000313" key="7">
    <source>
        <dbReference type="Proteomes" id="UP000663877"/>
    </source>
</evidence>
<sequence length="356" mass="40797">MGCGFSNIIVINLNRNNSFYYTGEYVNGTVQLNIMDGKLEANEIYIKLIGEIGYTTTRTVSDGRGNTHTQTQYHHVPFYFSKFTLAQPEVEQQQQQQQQLVYNEGQYSWPFQILLTEHLPPTINRPQSYPHVRYYLQVVIDKVWYKSNTRETRYLSVFPHVNLLQNPQCLISTTFGNKNRKDIILKGILNKLGMIPGESIIGTLEIENPRKVLIKCINVILLQNYQIGANSRKFKIFETTLPEIINLKNEQIRETFSIIIPPIVLPPSYNFHGGLQAVANVHIHYLIKFAVIVEGIFADFDIDIPIILGTEPNANPYPDQQQIFHSVTAAEVPNHGQTEFKDNDPPPDYESAVRNM</sequence>
<evidence type="ECO:0000313" key="6">
    <source>
        <dbReference type="Proteomes" id="UP000663832"/>
    </source>
</evidence>
<dbReference type="InterPro" id="IPR014756">
    <property type="entry name" value="Ig_E-set"/>
</dbReference>
<evidence type="ECO:0000256" key="1">
    <source>
        <dbReference type="ARBA" id="ARBA00005298"/>
    </source>
</evidence>
<dbReference type="InterPro" id="IPR011022">
    <property type="entry name" value="Arrestin_C-like"/>
</dbReference>
<dbReference type="InterPro" id="IPR050357">
    <property type="entry name" value="Arrestin_domain-protein"/>
</dbReference>
<dbReference type="Proteomes" id="UP000663877">
    <property type="component" value="Unassembled WGS sequence"/>
</dbReference>
<dbReference type="PANTHER" id="PTHR11188">
    <property type="entry name" value="ARRESTIN DOMAIN CONTAINING PROTEIN"/>
    <property type="match status" value="1"/>
</dbReference>
<evidence type="ECO:0000259" key="3">
    <source>
        <dbReference type="SMART" id="SM01017"/>
    </source>
</evidence>